<dbReference type="Pfam" id="PF13855">
    <property type="entry name" value="LRR_8"/>
    <property type="match status" value="2"/>
</dbReference>
<dbReference type="InterPro" id="IPR001611">
    <property type="entry name" value="Leu-rich_rpt"/>
</dbReference>
<dbReference type="Pfam" id="PF12799">
    <property type="entry name" value="LRR_4"/>
    <property type="match status" value="1"/>
</dbReference>
<evidence type="ECO:0000313" key="4">
    <source>
        <dbReference type="EMBL" id="CAD1566437.1"/>
    </source>
</evidence>
<dbReference type="Gene3D" id="3.80.10.10">
    <property type="entry name" value="Ribonuclease Inhibitor"/>
    <property type="match status" value="3"/>
</dbReference>
<dbReference type="InterPro" id="IPR050541">
    <property type="entry name" value="LRR_TM_domain-containing"/>
</dbReference>
<dbReference type="EMBL" id="CADCXW020000294">
    <property type="protein sequence ID" value="CAD1566437.1"/>
    <property type="molecule type" value="Genomic_DNA"/>
</dbReference>
<name>A0A6V7KV87_9HYME</name>
<dbReference type="AlphaFoldDB" id="A0A6V7KV87"/>
<dbReference type="GO" id="GO:0005886">
    <property type="term" value="C:plasma membrane"/>
    <property type="evidence" value="ECO:0007669"/>
    <property type="project" value="TreeGrafter"/>
</dbReference>
<evidence type="ECO:0008006" key="5">
    <source>
        <dbReference type="Google" id="ProtNLM"/>
    </source>
</evidence>
<dbReference type="SMART" id="SM00364">
    <property type="entry name" value="LRR_BAC"/>
    <property type="match status" value="6"/>
</dbReference>
<protein>
    <recommendedName>
        <fullName evidence="5">LRRCT domain-containing protein</fullName>
    </recommendedName>
</protein>
<dbReference type="PANTHER" id="PTHR24369">
    <property type="entry name" value="ANTIGEN BSP, PUTATIVE-RELATED"/>
    <property type="match status" value="1"/>
</dbReference>
<dbReference type="InterPro" id="IPR025875">
    <property type="entry name" value="Leu-rich_rpt_4"/>
</dbReference>
<dbReference type="PANTHER" id="PTHR24369:SF210">
    <property type="entry name" value="CHAOPTIN-RELATED"/>
    <property type="match status" value="1"/>
</dbReference>
<gene>
    <name evidence="4" type="ORF">BBRV_LOCUS86233</name>
</gene>
<dbReference type="SMART" id="SM00369">
    <property type="entry name" value="LRR_TYP"/>
    <property type="match status" value="8"/>
</dbReference>
<proteinExistence type="predicted"/>
<sequence length="404" mass="45474">MSGNWLPYNKISPNSTNLKTLILNDAFVPPSRMELEAMFTNYCSLCLDKYEQRHMDYFGLNLQIDGSLPALLELHLDNNKITSLSGFENTPNLTHLYLGHNEIPYDFFNQFMPESLTHLHLESNSIKRLLNFTLIMQLEELVLDDNKFERLCSGVKCETKKRKTYDYELESQLDLTGAIKLRKLSIGDNTIRYIDQEAFIDLESLQILNLSGNVLKDLPIDVFGNLTNLQSLALSRNLLKELPDIDDMDNLETLLLDGNQIELINSEAFSNLPKLKTLNIANNGLIKIAGGAFDALTSLNELDLSGNKLIMLPSNWITGISLNRLHLDRNLFTEIESMSLANVTTIEYLSIAGNPLVTLSTRALMELPEMAVINIRRSGSVNATGGEDCSCQNMICPEMKFKVS</sequence>
<reference evidence="4" key="1">
    <citation type="submission" date="2020-07" db="EMBL/GenBank/DDBJ databases">
        <authorList>
            <person name="Ferguson B K."/>
        </authorList>
    </citation>
    <scope>NUCLEOTIDE SEQUENCE</scope>
    <source>
        <strain evidence="4">L06</strain>
    </source>
</reference>
<dbReference type="InterPro" id="IPR032675">
    <property type="entry name" value="LRR_dom_sf"/>
</dbReference>
<evidence type="ECO:0000256" key="3">
    <source>
        <dbReference type="ARBA" id="ARBA00022737"/>
    </source>
</evidence>
<dbReference type="SUPFAM" id="SSF52058">
    <property type="entry name" value="L domain-like"/>
    <property type="match status" value="1"/>
</dbReference>
<keyword evidence="3" id="KW-0677">Repeat</keyword>
<keyword evidence="1" id="KW-0433">Leucine-rich repeat</keyword>
<dbReference type="InterPro" id="IPR003591">
    <property type="entry name" value="Leu-rich_rpt_typical-subtyp"/>
</dbReference>
<keyword evidence="2" id="KW-0732">Signal</keyword>
<dbReference type="SUPFAM" id="SSF52075">
    <property type="entry name" value="Outer arm dynein light chain 1"/>
    <property type="match status" value="1"/>
</dbReference>
<dbReference type="SMART" id="SM00365">
    <property type="entry name" value="LRR_SD22"/>
    <property type="match status" value="5"/>
</dbReference>
<evidence type="ECO:0000256" key="1">
    <source>
        <dbReference type="ARBA" id="ARBA00022614"/>
    </source>
</evidence>
<evidence type="ECO:0000256" key="2">
    <source>
        <dbReference type="ARBA" id="ARBA00022729"/>
    </source>
</evidence>
<accession>A0A6V7KV87</accession>
<dbReference type="PROSITE" id="PS51450">
    <property type="entry name" value="LRR"/>
    <property type="match status" value="4"/>
</dbReference>
<organism evidence="4">
    <name type="scientific">Bracon brevicornis</name>
    <dbReference type="NCBI Taxonomy" id="1563983"/>
    <lineage>
        <taxon>Eukaryota</taxon>
        <taxon>Metazoa</taxon>
        <taxon>Ecdysozoa</taxon>
        <taxon>Arthropoda</taxon>
        <taxon>Hexapoda</taxon>
        <taxon>Insecta</taxon>
        <taxon>Pterygota</taxon>
        <taxon>Neoptera</taxon>
        <taxon>Endopterygota</taxon>
        <taxon>Hymenoptera</taxon>
        <taxon>Apocrita</taxon>
        <taxon>Ichneumonoidea</taxon>
        <taxon>Braconidae</taxon>
        <taxon>Braconinae</taxon>
        <taxon>Bracon</taxon>
    </lineage>
</organism>